<evidence type="ECO:0000313" key="2">
    <source>
        <dbReference type="EMBL" id="JAH98063.1"/>
    </source>
</evidence>
<keyword evidence="1" id="KW-0472">Membrane</keyword>
<organism evidence="2">
    <name type="scientific">Anguilla anguilla</name>
    <name type="common">European freshwater eel</name>
    <name type="synonym">Muraena anguilla</name>
    <dbReference type="NCBI Taxonomy" id="7936"/>
    <lineage>
        <taxon>Eukaryota</taxon>
        <taxon>Metazoa</taxon>
        <taxon>Chordata</taxon>
        <taxon>Craniata</taxon>
        <taxon>Vertebrata</taxon>
        <taxon>Euteleostomi</taxon>
        <taxon>Actinopterygii</taxon>
        <taxon>Neopterygii</taxon>
        <taxon>Teleostei</taxon>
        <taxon>Anguilliformes</taxon>
        <taxon>Anguillidae</taxon>
        <taxon>Anguilla</taxon>
    </lineage>
</organism>
<keyword evidence="1" id="KW-0812">Transmembrane</keyword>
<keyword evidence="1" id="KW-1133">Transmembrane helix</keyword>
<accession>A0A0E9X8N6</accession>
<proteinExistence type="predicted"/>
<dbReference type="EMBL" id="GBXM01010514">
    <property type="protein sequence ID" value="JAH98063.1"/>
    <property type="molecule type" value="Transcribed_RNA"/>
</dbReference>
<name>A0A0E9X8N6_ANGAN</name>
<reference evidence="2" key="2">
    <citation type="journal article" date="2015" name="Fish Shellfish Immunol.">
        <title>Early steps in the European eel (Anguilla anguilla)-Vibrio vulnificus interaction in the gills: Role of the RtxA13 toxin.</title>
        <authorList>
            <person name="Callol A."/>
            <person name="Pajuelo D."/>
            <person name="Ebbesson L."/>
            <person name="Teles M."/>
            <person name="MacKenzie S."/>
            <person name="Amaro C."/>
        </authorList>
    </citation>
    <scope>NUCLEOTIDE SEQUENCE</scope>
</reference>
<protein>
    <submittedName>
        <fullName evidence="2">Uncharacterized protein</fullName>
    </submittedName>
</protein>
<reference evidence="2" key="1">
    <citation type="submission" date="2014-11" db="EMBL/GenBank/DDBJ databases">
        <authorList>
            <person name="Amaro Gonzalez C."/>
        </authorList>
    </citation>
    <scope>NUCLEOTIDE SEQUENCE</scope>
</reference>
<feature type="transmembrane region" description="Helical" evidence="1">
    <location>
        <begin position="12"/>
        <end position="30"/>
    </location>
</feature>
<sequence length="63" mass="7259">MVFATHFGSMLYIHTLFIQYISCLYICYNIPYSHLFLLLQYFLNENVSSSKLTISKASAAMPV</sequence>
<dbReference type="AlphaFoldDB" id="A0A0E9X8N6"/>
<evidence type="ECO:0000256" key="1">
    <source>
        <dbReference type="SAM" id="Phobius"/>
    </source>
</evidence>